<dbReference type="GO" id="GO:0005829">
    <property type="term" value="C:cytosol"/>
    <property type="evidence" value="ECO:0007669"/>
    <property type="project" value="TreeGrafter"/>
</dbReference>
<dbReference type="Proteomes" id="UP000605846">
    <property type="component" value="Unassembled WGS sequence"/>
</dbReference>
<gene>
    <name evidence="8" type="ORF">EC973_006099</name>
</gene>
<dbReference type="InterPro" id="IPR011989">
    <property type="entry name" value="ARM-like"/>
</dbReference>
<organism evidence="8 9">
    <name type="scientific">Apophysomyces ossiformis</name>
    <dbReference type="NCBI Taxonomy" id="679940"/>
    <lineage>
        <taxon>Eukaryota</taxon>
        <taxon>Fungi</taxon>
        <taxon>Fungi incertae sedis</taxon>
        <taxon>Mucoromycota</taxon>
        <taxon>Mucoromycotina</taxon>
        <taxon>Mucoromycetes</taxon>
        <taxon>Mucorales</taxon>
        <taxon>Mucorineae</taxon>
        <taxon>Mucoraceae</taxon>
        <taxon>Apophysomyces</taxon>
    </lineage>
</organism>
<dbReference type="InterPro" id="IPR019156">
    <property type="entry name" value="Ataxin-10_domain"/>
</dbReference>
<evidence type="ECO:0000256" key="3">
    <source>
        <dbReference type="ARBA" id="ARBA00023306"/>
    </source>
</evidence>
<evidence type="ECO:0000259" key="7">
    <source>
        <dbReference type="Pfam" id="PF09759"/>
    </source>
</evidence>
<keyword evidence="3" id="KW-0131">Cell cycle</keyword>
<comment type="similarity">
    <text evidence="1">Belongs to the ataxin-10 family.</text>
</comment>
<keyword evidence="2" id="KW-0132">Cell division</keyword>
<comment type="function">
    <text evidence="4">May play a role in the regulation of cytokinesis.</text>
</comment>
<dbReference type="OrthoDB" id="379794at2759"/>
<dbReference type="PANTHER" id="PTHR13255">
    <property type="entry name" value="ATAXIN-10"/>
    <property type="match status" value="1"/>
</dbReference>
<evidence type="ECO:0000256" key="2">
    <source>
        <dbReference type="ARBA" id="ARBA00022618"/>
    </source>
</evidence>
<evidence type="ECO:0000313" key="9">
    <source>
        <dbReference type="Proteomes" id="UP000605846"/>
    </source>
</evidence>
<keyword evidence="9" id="KW-1185">Reference proteome</keyword>
<dbReference type="GO" id="GO:0051301">
    <property type="term" value="P:cell division"/>
    <property type="evidence" value="ECO:0007669"/>
    <property type="project" value="UniProtKB-KW"/>
</dbReference>
<evidence type="ECO:0000313" key="8">
    <source>
        <dbReference type="EMBL" id="KAF7728421.1"/>
    </source>
</evidence>
<comment type="caution">
    <text evidence="8">The sequence shown here is derived from an EMBL/GenBank/DDBJ whole genome shotgun (WGS) entry which is preliminary data.</text>
</comment>
<sequence>MVTGNARILREVWPRWLSDEAKDLWSGFLSLDNENIVMSTLILIFNGIRASPERSELLIKSNHGKTILRTILGDMERLHGDEQSQNFELGYSIISQLVDYGYFTEMFHNLQNDEIDVNNRQTILLKCLDSKVHACKDHYPAFIGHSEHIHLVTLLVRLCQKAVSVMKEVQESTTSNQDSLLDVERVSEMYSGLVLAFQLVSGLGARDSGNDDLKQVLVRADTLIVVTDLLRYLETMDLTKGNTPKLGFDYLKRESVRLIGILCHENRAMQDKIRDIGGIALVLNQCKIDEANPYIREHAILAIRNIVEHNEENQQLIKELQPIRAVQTDELSDMGLKATLVDGKVKLSKKEEEEEGN</sequence>
<evidence type="ECO:0000256" key="5">
    <source>
        <dbReference type="ARBA" id="ARBA00044801"/>
    </source>
</evidence>
<proteinExistence type="inferred from homology"/>
<evidence type="ECO:0000256" key="1">
    <source>
        <dbReference type="ARBA" id="ARBA00008384"/>
    </source>
</evidence>
<feature type="domain" description="Ataxin-10" evidence="7">
    <location>
        <begin position="251"/>
        <end position="347"/>
    </location>
</feature>
<dbReference type="Gene3D" id="1.25.10.10">
    <property type="entry name" value="Leucine-rich Repeat Variant"/>
    <property type="match status" value="1"/>
</dbReference>
<name>A0A8H7BRE5_9FUNG</name>
<dbReference type="SUPFAM" id="SSF48371">
    <property type="entry name" value="ARM repeat"/>
    <property type="match status" value="2"/>
</dbReference>
<evidence type="ECO:0000256" key="4">
    <source>
        <dbReference type="ARBA" id="ARBA00044746"/>
    </source>
</evidence>
<dbReference type="InterPro" id="IPR016024">
    <property type="entry name" value="ARM-type_fold"/>
</dbReference>
<evidence type="ECO:0000256" key="6">
    <source>
        <dbReference type="ARBA" id="ARBA00044805"/>
    </source>
</evidence>
<dbReference type="PANTHER" id="PTHR13255:SF0">
    <property type="entry name" value="ATAXIN-10"/>
    <property type="match status" value="1"/>
</dbReference>
<dbReference type="AlphaFoldDB" id="A0A8H7BRE5"/>
<dbReference type="Pfam" id="PF09759">
    <property type="entry name" value="Atx10homo_assoc"/>
    <property type="match status" value="1"/>
</dbReference>
<dbReference type="InterPro" id="IPR051374">
    <property type="entry name" value="Ataxin-10/CTR86_families"/>
</dbReference>
<accession>A0A8H7BRE5</accession>
<protein>
    <recommendedName>
        <fullName evidence="5">Ataxin-10 homolog</fullName>
    </recommendedName>
    <alternativeName>
        <fullName evidence="6">Copper transport protein 86</fullName>
    </alternativeName>
</protein>
<dbReference type="EMBL" id="JABAYA010000037">
    <property type="protein sequence ID" value="KAF7728421.1"/>
    <property type="molecule type" value="Genomic_DNA"/>
</dbReference>
<reference evidence="8" key="1">
    <citation type="submission" date="2020-01" db="EMBL/GenBank/DDBJ databases">
        <title>Genome Sequencing of Three Apophysomyces-Like Fungal Strains Confirms a Novel Fungal Genus in the Mucoromycota with divergent Burkholderia-like Endosymbiotic Bacteria.</title>
        <authorList>
            <person name="Stajich J.E."/>
            <person name="Macias A.M."/>
            <person name="Carter-House D."/>
            <person name="Lovett B."/>
            <person name="Kasson L.R."/>
            <person name="Berry K."/>
            <person name="Grigoriev I."/>
            <person name="Chang Y."/>
            <person name="Spatafora J."/>
            <person name="Kasson M.T."/>
        </authorList>
    </citation>
    <scope>NUCLEOTIDE SEQUENCE</scope>
    <source>
        <strain evidence="8">NRRL A-21654</strain>
    </source>
</reference>